<keyword evidence="2" id="KW-0472">Membrane</keyword>
<evidence type="ECO:0000256" key="1">
    <source>
        <dbReference type="SAM" id="MobiDB-lite"/>
    </source>
</evidence>
<keyword evidence="4" id="KW-1185">Reference proteome</keyword>
<dbReference type="OrthoDB" id="7307951at2"/>
<accession>G7Z574</accession>
<feature type="transmembrane region" description="Helical" evidence="2">
    <location>
        <begin position="12"/>
        <end position="29"/>
    </location>
</feature>
<feature type="region of interest" description="Disordered" evidence="1">
    <location>
        <begin position="118"/>
        <end position="139"/>
    </location>
</feature>
<evidence type="ECO:0008006" key="5">
    <source>
        <dbReference type="Google" id="ProtNLM"/>
    </source>
</evidence>
<dbReference type="EMBL" id="FQ311868">
    <property type="protein sequence ID" value="CBS86828.1"/>
    <property type="molecule type" value="Genomic_DNA"/>
</dbReference>
<dbReference type="KEGG" id="ali:AZOLI_1529"/>
<organism evidence="3 4">
    <name type="scientific">Azospirillum lipoferum (strain 4B)</name>
    <dbReference type="NCBI Taxonomy" id="862719"/>
    <lineage>
        <taxon>Bacteria</taxon>
        <taxon>Pseudomonadati</taxon>
        <taxon>Pseudomonadota</taxon>
        <taxon>Alphaproteobacteria</taxon>
        <taxon>Rhodospirillales</taxon>
        <taxon>Azospirillaceae</taxon>
        <taxon>Azospirillum</taxon>
    </lineage>
</organism>
<reference evidence="4" key="1">
    <citation type="journal article" date="2011" name="PLoS Genet.">
        <title>Azospirillum genomes reveal transition of bacteria from aquatic to terrestrial environments.</title>
        <authorList>
            <person name="Wisniewski-Dye F."/>
            <person name="Borziak K."/>
            <person name="Khalsa-Moyers G."/>
            <person name="Alexandre G."/>
            <person name="Sukharnikov L.O."/>
            <person name="Wuichet K."/>
            <person name="Hurst G.B."/>
            <person name="McDonald W.H."/>
            <person name="Robertson J.S."/>
            <person name="Barbe V."/>
            <person name="Calteau A."/>
            <person name="Rouy Z."/>
            <person name="Mangenot S."/>
            <person name="Prigent-Combaret C."/>
            <person name="Normand P."/>
            <person name="Boyer M."/>
            <person name="Siguier P."/>
            <person name="Dessaux Y."/>
            <person name="Elmerich C."/>
            <person name="Condemine G."/>
            <person name="Krishnen G."/>
            <person name="Kennedy I."/>
            <person name="Paterson A.H."/>
            <person name="Gonzalez V."/>
            <person name="Mavingui P."/>
            <person name="Zhulin I.B."/>
        </authorList>
    </citation>
    <scope>NUCLEOTIDE SEQUENCE [LARGE SCALE GENOMIC DNA]</scope>
    <source>
        <strain evidence="4">4B</strain>
    </source>
</reference>
<gene>
    <name evidence="3" type="ordered locus">AZOLI_1529</name>
</gene>
<evidence type="ECO:0000256" key="2">
    <source>
        <dbReference type="SAM" id="Phobius"/>
    </source>
</evidence>
<name>G7Z574_AZOL4</name>
<dbReference type="Proteomes" id="UP000005667">
    <property type="component" value="Chromosome"/>
</dbReference>
<proteinExistence type="predicted"/>
<dbReference type="HOGENOM" id="CLU_1841023_0_0_5"/>
<protein>
    <recommendedName>
        <fullName evidence="5">DUF2946 domain-containing protein</fullName>
    </recommendedName>
</protein>
<evidence type="ECO:0000313" key="4">
    <source>
        <dbReference type="Proteomes" id="UP000005667"/>
    </source>
</evidence>
<dbReference type="RefSeq" id="WP_014247844.1">
    <property type="nucleotide sequence ID" value="NC_016622.1"/>
</dbReference>
<keyword evidence="2" id="KW-1133">Transmembrane helix</keyword>
<dbReference type="AlphaFoldDB" id="G7Z574"/>
<keyword evidence="2" id="KW-0812">Transmembrane</keyword>
<sequence>MPICVADWLRKLTGIAGAVALAMFGLLLWQGTAVAACPHDGGSPSDAAMAQHHVQPVAKAAHVCPVPVHPQGSGHQGAGPHGVPQPCCGGMACAVMAMAAPVEGLMAPVELARSMPGWPAGPLREGQGVRPDLPPPRLG</sequence>
<evidence type="ECO:0000313" key="3">
    <source>
        <dbReference type="EMBL" id="CBS86828.1"/>
    </source>
</evidence>